<sequence>MKLDTRTAVVTGAASGIGRGIAIELAREGADVVVSDTDEAPPGSDQATTVEELRDLGAEATFVECDVSDQLEAEALIETAAEEFGGIDVLVNNLSISRPGTVEHLSMEEWHESIAVNLTGKFLCSKYAIPHLRESDQPRIINVSSQVAFVSRPRSAAYATTMAAVSHLTRQMAVDLGSDDVTVNAIAPGPVKTERMKETTQEWILPSRMDNRVVLSTVGEPKDIGRAAVYLASEDARYVTGHNLVVDGGWTVNDLAE</sequence>
<dbReference type="EMBL" id="BAAADQ010000012">
    <property type="protein sequence ID" value="GAA0545780.1"/>
    <property type="molecule type" value="Genomic_DNA"/>
</dbReference>
<organism evidence="2 4">
    <name type="scientific">Halorubrum ejinorense</name>
    <dbReference type="NCBI Taxonomy" id="425309"/>
    <lineage>
        <taxon>Archaea</taxon>
        <taxon>Methanobacteriati</taxon>
        <taxon>Methanobacteriota</taxon>
        <taxon>Stenosarchaea group</taxon>
        <taxon>Halobacteria</taxon>
        <taxon>Halobacteriales</taxon>
        <taxon>Haloferacaceae</taxon>
        <taxon>Halorubrum</taxon>
    </lineage>
</organism>
<dbReference type="NCBIfam" id="NF005559">
    <property type="entry name" value="PRK07231.1"/>
    <property type="match status" value="1"/>
</dbReference>
<keyword evidence="5" id="KW-1185">Reference proteome</keyword>
<dbReference type="PRINTS" id="PR00080">
    <property type="entry name" value="SDRFAMILY"/>
</dbReference>
<evidence type="ECO:0000256" key="1">
    <source>
        <dbReference type="ARBA" id="ARBA00006484"/>
    </source>
</evidence>
<evidence type="ECO:0000313" key="4">
    <source>
        <dbReference type="Proteomes" id="UP001501425"/>
    </source>
</evidence>
<reference evidence="2" key="1">
    <citation type="journal article" date="2014" name="Int. J. Syst. Evol. Microbiol.">
        <title>Complete genome sequence of Corynebacterium casei LMG S-19264T (=DSM 44701T), isolated from a smear-ripened cheese.</title>
        <authorList>
            <consortium name="US DOE Joint Genome Institute (JGI-PGF)"/>
            <person name="Walter F."/>
            <person name="Albersmeier A."/>
            <person name="Kalinowski J."/>
            <person name="Ruckert C."/>
        </authorList>
    </citation>
    <scope>NUCLEOTIDE SEQUENCE</scope>
    <source>
        <strain evidence="2">JCM 14265</strain>
    </source>
</reference>
<dbReference type="Proteomes" id="UP001501425">
    <property type="component" value="Unassembled WGS sequence"/>
</dbReference>
<evidence type="ECO:0000313" key="5">
    <source>
        <dbReference type="Proteomes" id="UP001567571"/>
    </source>
</evidence>
<comment type="similarity">
    <text evidence="1">Belongs to the short-chain dehydrogenases/reductases (SDR) family.</text>
</comment>
<dbReference type="Pfam" id="PF13561">
    <property type="entry name" value="adh_short_C2"/>
    <property type="match status" value="1"/>
</dbReference>
<accession>A0AAV3STW1</accession>
<dbReference type="InterPro" id="IPR002347">
    <property type="entry name" value="SDR_fam"/>
</dbReference>
<dbReference type="PRINTS" id="PR00081">
    <property type="entry name" value="GDHRDH"/>
</dbReference>
<protein>
    <submittedName>
        <fullName evidence="2">3-oxoacyl-[acyl-carrier-protein] reductase</fullName>
    </submittedName>
    <submittedName>
        <fullName evidence="3">SDR family NAD(P)-dependent oxidoreductase</fullName>
    </submittedName>
</protein>
<evidence type="ECO:0000313" key="2">
    <source>
        <dbReference type="EMBL" id="GAA0545780.1"/>
    </source>
</evidence>
<proteinExistence type="inferred from homology"/>
<dbReference type="Gene3D" id="3.40.50.720">
    <property type="entry name" value="NAD(P)-binding Rossmann-like Domain"/>
    <property type="match status" value="1"/>
</dbReference>
<reference evidence="2" key="2">
    <citation type="submission" date="2023-12" db="EMBL/GenBank/DDBJ databases">
        <authorList>
            <person name="Sun Q."/>
            <person name="Inoue M."/>
        </authorList>
    </citation>
    <scope>NUCLEOTIDE SEQUENCE</scope>
    <source>
        <strain evidence="2">JCM 14265</strain>
    </source>
</reference>
<dbReference type="CDD" id="cd05233">
    <property type="entry name" value="SDR_c"/>
    <property type="match status" value="1"/>
</dbReference>
<dbReference type="FunFam" id="3.40.50.720:FF:000084">
    <property type="entry name" value="Short-chain dehydrogenase reductase"/>
    <property type="match status" value="1"/>
</dbReference>
<dbReference type="InterPro" id="IPR050259">
    <property type="entry name" value="SDR"/>
</dbReference>
<dbReference type="PANTHER" id="PTHR42879">
    <property type="entry name" value="3-OXOACYL-(ACYL-CARRIER-PROTEIN) REDUCTASE"/>
    <property type="match status" value="1"/>
</dbReference>
<comment type="caution">
    <text evidence="2">The sequence shown here is derived from an EMBL/GenBank/DDBJ whole genome shotgun (WGS) entry which is preliminary data.</text>
</comment>
<dbReference type="SUPFAM" id="SSF51735">
    <property type="entry name" value="NAD(P)-binding Rossmann-fold domains"/>
    <property type="match status" value="1"/>
</dbReference>
<gene>
    <name evidence="2" type="primary">fabG</name>
    <name evidence="3" type="ORF">ABNG02_16200</name>
    <name evidence="2" type="ORF">GCM10008994_20870</name>
</gene>
<reference evidence="3 5" key="3">
    <citation type="submission" date="2024-06" db="EMBL/GenBank/DDBJ databases">
        <title>Halorubrum miltondacostae sp. nov., a potential PHA producer isolated from an inland solar saltern in Rio Maior, Portugal.</title>
        <authorList>
            <person name="Albuquerque L."/>
            <person name="Viver T."/>
            <person name="Barroso C."/>
            <person name="Claudino R."/>
            <person name="Galvan M."/>
            <person name="Simoes G."/>
            <person name="Lobo Da Cunha A."/>
            <person name="Egas C."/>
        </authorList>
    </citation>
    <scope>NUCLEOTIDE SEQUENCE [LARGE SCALE GENOMIC DNA]</scope>
    <source>
        <strain evidence="3 5">DSM 18646</strain>
    </source>
</reference>
<dbReference type="PANTHER" id="PTHR42879:SF2">
    <property type="entry name" value="3-OXOACYL-[ACYL-CARRIER-PROTEIN] REDUCTASE FABG"/>
    <property type="match status" value="1"/>
</dbReference>
<evidence type="ECO:0000313" key="3">
    <source>
        <dbReference type="EMBL" id="MEZ3168855.1"/>
    </source>
</evidence>
<dbReference type="AlphaFoldDB" id="A0AAV3STW1"/>
<name>A0AAV3STW1_9EURY</name>
<dbReference type="InterPro" id="IPR036291">
    <property type="entry name" value="NAD(P)-bd_dom_sf"/>
</dbReference>
<dbReference type="Proteomes" id="UP001567571">
    <property type="component" value="Unassembled WGS sequence"/>
</dbReference>
<dbReference type="EMBL" id="JBEDNW010000011">
    <property type="protein sequence ID" value="MEZ3168855.1"/>
    <property type="molecule type" value="Genomic_DNA"/>
</dbReference>
<dbReference type="RefSeq" id="WP_343778873.1">
    <property type="nucleotide sequence ID" value="NZ_BAAADQ010000012.1"/>
</dbReference>